<evidence type="ECO:0000256" key="1">
    <source>
        <dbReference type="SAM" id="MobiDB-lite"/>
    </source>
</evidence>
<dbReference type="HOGENOM" id="CLU_2887135_0_0_1"/>
<reference evidence="3" key="2">
    <citation type="submission" date="2015-01" db="EMBL/GenBank/DDBJ databases">
        <title>Evolutionary Origins and Diversification of the Mycorrhizal Mutualists.</title>
        <authorList>
            <consortium name="DOE Joint Genome Institute"/>
            <consortium name="Mycorrhizal Genomics Consortium"/>
            <person name="Kohler A."/>
            <person name="Kuo A."/>
            <person name="Nagy L.G."/>
            <person name="Floudas D."/>
            <person name="Copeland A."/>
            <person name="Barry K.W."/>
            <person name="Cichocki N."/>
            <person name="Veneault-Fourrey C."/>
            <person name="LaButti K."/>
            <person name="Lindquist E.A."/>
            <person name="Lipzen A."/>
            <person name="Lundell T."/>
            <person name="Morin E."/>
            <person name="Murat C."/>
            <person name="Riley R."/>
            <person name="Ohm R."/>
            <person name="Sun H."/>
            <person name="Tunlid A."/>
            <person name="Henrissat B."/>
            <person name="Grigoriev I.V."/>
            <person name="Hibbett D.S."/>
            <person name="Martin F."/>
        </authorList>
    </citation>
    <scope>NUCLEOTIDE SEQUENCE [LARGE SCALE GENOMIC DNA]</scope>
    <source>
        <strain evidence="3">Foug A</strain>
    </source>
</reference>
<proteinExistence type="predicted"/>
<name>A0A0C3A2X3_9AGAM</name>
<accession>A0A0C3A2X3</accession>
<dbReference type="Proteomes" id="UP000053989">
    <property type="component" value="Unassembled WGS sequence"/>
</dbReference>
<evidence type="ECO:0000313" key="2">
    <source>
        <dbReference type="EMBL" id="KIM68003.1"/>
    </source>
</evidence>
<reference evidence="2 3" key="1">
    <citation type="submission" date="2014-04" db="EMBL/GenBank/DDBJ databases">
        <authorList>
            <consortium name="DOE Joint Genome Institute"/>
            <person name="Kuo A."/>
            <person name="Kohler A."/>
            <person name="Nagy L.G."/>
            <person name="Floudas D."/>
            <person name="Copeland A."/>
            <person name="Barry K.W."/>
            <person name="Cichocki N."/>
            <person name="Veneault-Fourrey C."/>
            <person name="LaButti K."/>
            <person name="Lindquist E.A."/>
            <person name="Lipzen A."/>
            <person name="Lundell T."/>
            <person name="Morin E."/>
            <person name="Murat C."/>
            <person name="Sun H."/>
            <person name="Tunlid A."/>
            <person name="Henrissat B."/>
            <person name="Grigoriev I.V."/>
            <person name="Hibbett D.S."/>
            <person name="Martin F."/>
            <person name="Nordberg H.P."/>
            <person name="Cantor M.N."/>
            <person name="Hua S.X."/>
        </authorList>
    </citation>
    <scope>NUCLEOTIDE SEQUENCE [LARGE SCALE GENOMIC DNA]</scope>
    <source>
        <strain evidence="2 3">Foug A</strain>
    </source>
</reference>
<keyword evidence="3" id="KW-1185">Reference proteome</keyword>
<feature type="region of interest" description="Disordered" evidence="1">
    <location>
        <begin position="32"/>
        <end position="63"/>
    </location>
</feature>
<evidence type="ECO:0000313" key="3">
    <source>
        <dbReference type="Proteomes" id="UP000053989"/>
    </source>
</evidence>
<gene>
    <name evidence="2" type="ORF">SCLCIDRAFT_1209384</name>
</gene>
<organism evidence="2 3">
    <name type="scientific">Scleroderma citrinum Foug A</name>
    <dbReference type="NCBI Taxonomy" id="1036808"/>
    <lineage>
        <taxon>Eukaryota</taxon>
        <taxon>Fungi</taxon>
        <taxon>Dikarya</taxon>
        <taxon>Basidiomycota</taxon>
        <taxon>Agaricomycotina</taxon>
        <taxon>Agaricomycetes</taxon>
        <taxon>Agaricomycetidae</taxon>
        <taxon>Boletales</taxon>
        <taxon>Sclerodermatineae</taxon>
        <taxon>Sclerodermataceae</taxon>
        <taxon>Scleroderma</taxon>
    </lineage>
</organism>
<dbReference type="AlphaFoldDB" id="A0A0C3A2X3"/>
<protein>
    <submittedName>
        <fullName evidence="2">Uncharacterized protein</fullName>
    </submittedName>
</protein>
<dbReference type="EMBL" id="KN822010">
    <property type="protein sequence ID" value="KIM68003.1"/>
    <property type="molecule type" value="Genomic_DNA"/>
</dbReference>
<sequence length="63" mass="6747">MRRLSVIPLSRSLPASCPCNIVKSLTFHHHIADKRPAGSSKTGSGAEAEDIQDLLAGVPHESR</sequence>
<dbReference type="InParanoid" id="A0A0C3A2X3"/>